<accession>A0A9P6IWN2</accession>
<dbReference type="AlphaFoldDB" id="A0A9P6IWN2"/>
<sequence>FKSPGTGKTLSKKHECCVYLVDQGVFQVQGRISKLSEDGQETELETWFEDDLDGSLSILDRICMELNVLGEGA</sequence>
<proteinExistence type="predicted"/>
<organism evidence="1 2">
    <name type="scientific">Modicella reniformis</name>
    <dbReference type="NCBI Taxonomy" id="1440133"/>
    <lineage>
        <taxon>Eukaryota</taxon>
        <taxon>Fungi</taxon>
        <taxon>Fungi incertae sedis</taxon>
        <taxon>Mucoromycota</taxon>
        <taxon>Mortierellomycotina</taxon>
        <taxon>Mortierellomycetes</taxon>
        <taxon>Mortierellales</taxon>
        <taxon>Mortierellaceae</taxon>
        <taxon>Modicella</taxon>
    </lineage>
</organism>
<feature type="non-terminal residue" evidence="1">
    <location>
        <position position="1"/>
    </location>
</feature>
<keyword evidence="2" id="KW-1185">Reference proteome</keyword>
<dbReference type="OrthoDB" id="2254641at2759"/>
<comment type="caution">
    <text evidence="1">The sequence shown here is derived from an EMBL/GenBank/DDBJ whole genome shotgun (WGS) entry which is preliminary data.</text>
</comment>
<gene>
    <name evidence="1" type="ORF">BGZ65_006403</name>
</gene>
<evidence type="ECO:0000313" key="2">
    <source>
        <dbReference type="Proteomes" id="UP000749646"/>
    </source>
</evidence>
<dbReference type="Proteomes" id="UP000749646">
    <property type="component" value="Unassembled WGS sequence"/>
</dbReference>
<evidence type="ECO:0000313" key="1">
    <source>
        <dbReference type="EMBL" id="KAF9950745.1"/>
    </source>
</evidence>
<reference evidence="1" key="1">
    <citation type="journal article" date="2020" name="Fungal Divers.">
        <title>Resolving the Mortierellaceae phylogeny through synthesis of multi-gene phylogenetics and phylogenomics.</title>
        <authorList>
            <person name="Vandepol N."/>
            <person name="Liber J."/>
            <person name="Desiro A."/>
            <person name="Na H."/>
            <person name="Kennedy M."/>
            <person name="Barry K."/>
            <person name="Grigoriev I.V."/>
            <person name="Miller A.N."/>
            <person name="O'Donnell K."/>
            <person name="Stajich J.E."/>
            <person name="Bonito G."/>
        </authorList>
    </citation>
    <scope>NUCLEOTIDE SEQUENCE</scope>
    <source>
        <strain evidence="1">MES-2147</strain>
    </source>
</reference>
<name>A0A9P6IWN2_9FUNG</name>
<protein>
    <submittedName>
        <fullName evidence="1">Uncharacterized protein</fullName>
    </submittedName>
</protein>
<dbReference type="EMBL" id="JAAAHW010007149">
    <property type="protein sequence ID" value="KAF9950745.1"/>
    <property type="molecule type" value="Genomic_DNA"/>
</dbReference>